<sequence>MPLSGRKLHGVLLCLALPSGALGVPILLQRADDGDDYSPPRRTTANDVAAALISILIIAAIVLWLTWRLVSRATAQVSDIAYFPSTDSSSDASE</sequence>
<keyword evidence="1" id="KW-0812">Transmembrane</keyword>
<evidence type="ECO:0000256" key="2">
    <source>
        <dbReference type="SAM" id="SignalP"/>
    </source>
</evidence>
<feature type="transmembrane region" description="Helical" evidence="1">
    <location>
        <begin position="47"/>
        <end position="67"/>
    </location>
</feature>
<keyword evidence="1" id="KW-1133">Transmembrane helix</keyword>
<reference evidence="3" key="2">
    <citation type="submission" date="2023-05" db="EMBL/GenBank/DDBJ databases">
        <authorList>
            <consortium name="Lawrence Berkeley National Laboratory"/>
            <person name="Steindorff A."/>
            <person name="Hensen N."/>
            <person name="Bonometti L."/>
            <person name="Westerberg I."/>
            <person name="Brannstrom I.O."/>
            <person name="Guillou S."/>
            <person name="Cros-Aarteil S."/>
            <person name="Calhoun S."/>
            <person name="Haridas S."/>
            <person name="Kuo A."/>
            <person name="Mondo S."/>
            <person name="Pangilinan J."/>
            <person name="Riley R."/>
            <person name="Labutti K."/>
            <person name="Andreopoulos B."/>
            <person name="Lipzen A."/>
            <person name="Chen C."/>
            <person name="Yanf M."/>
            <person name="Daum C."/>
            <person name="Ng V."/>
            <person name="Clum A."/>
            <person name="Ohm R."/>
            <person name="Martin F."/>
            <person name="Silar P."/>
            <person name="Natvig D."/>
            <person name="Lalanne C."/>
            <person name="Gautier V."/>
            <person name="Ament-Velasquez S.L."/>
            <person name="Kruys A."/>
            <person name="Hutchinson M.I."/>
            <person name="Powell A.J."/>
            <person name="Barry K."/>
            <person name="Miller A.N."/>
            <person name="Grigoriev I.V."/>
            <person name="Debuchy R."/>
            <person name="Gladieux P."/>
            <person name="Thoren M.H."/>
            <person name="Johannesson H."/>
        </authorList>
    </citation>
    <scope>NUCLEOTIDE SEQUENCE</scope>
    <source>
        <strain evidence="3">CBS 538.74</strain>
    </source>
</reference>
<feature type="chain" id="PRO_5042894666" evidence="2">
    <location>
        <begin position="24"/>
        <end position="94"/>
    </location>
</feature>
<name>A0AAN6ZWW3_9PEZI</name>
<gene>
    <name evidence="3" type="ORF">C8A00DRAFT_16845</name>
</gene>
<keyword evidence="2" id="KW-0732">Signal</keyword>
<comment type="caution">
    <text evidence="3">The sequence shown here is derived from an EMBL/GenBank/DDBJ whole genome shotgun (WGS) entry which is preliminary data.</text>
</comment>
<dbReference type="EMBL" id="MU857000">
    <property type="protein sequence ID" value="KAK4151791.1"/>
    <property type="molecule type" value="Genomic_DNA"/>
</dbReference>
<proteinExistence type="predicted"/>
<evidence type="ECO:0000256" key="1">
    <source>
        <dbReference type="SAM" id="Phobius"/>
    </source>
</evidence>
<dbReference type="AlphaFoldDB" id="A0AAN6ZWW3"/>
<evidence type="ECO:0000313" key="4">
    <source>
        <dbReference type="Proteomes" id="UP001302745"/>
    </source>
</evidence>
<reference evidence="3" key="1">
    <citation type="journal article" date="2023" name="Mol. Phylogenet. Evol.">
        <title>Genome-scale phylogeny and comparative genomics of the fungal order Sordariales.</title>
        <authorList>
            <person name="Hensen N."/>
            <person name="Bonometti L."/>
            <person name="Westerberg I."/>
            <person name="Brannstrom I.O."/>
            <person name="Guillou S."/>
            <person name="Cros-Aarteil S."/>
            <person name="Calhoun S."/>
            <person name="Haridas S."/>
            <person name="Kuo A."/>
            <person name="Mondo S."/>
            <person name="Pangilinan J."/>
            <person name="Riley R."/>
            <person name="LaButti K."/>
            <person name="Andreopoulos B."/>
            <person name="Lipzen A."/>
            <person name="Chen C."/>
            <person name="Yan M."/>
            <person name="Daum C."/>
            <person name="Ng V."/>
            <person name="Clum A."/>
            <person name="Steindorff A."/>
            <person name="Ohm R.A."/>
            <person name="Martin F."/>
            <person name="Silar P."/>
            <person name="Natvig D.O."/>
            <person name="Lalanne C."/>
            <person name="Gautier V."/>
            <person name="Ament-Velasquez S.L."/>
            <person name="Kruys A."/>
            <person name="Hutchinson M.I."/>
            <person name="Powell A.J."/>
            <person name="Barry K."/>
            <person name="Miller A.N."/>
            <person name="Grigoriev I.V."/>
            <person name="Debuchy R."/>
            <person name="Gladieux P."/>
            <person name="Hiltunen Thoren M."/>
            <person name="Johannesson H."/>
        </authorList>
    </citation>
    <scope>NUCLEOTIDE SEQUENCE</scope>
    <source>
        <strain evidence="3">CBS 538.74</strain>
    </source>
</reference>
<dbReference type="Proteomes" id="UP001302745">
    <property type="component" value="Unassembled WGS sequence"/>
</dbReference>
<protein>
    <submittedName>
        <fullName evidence="3">Uncharacterized protein</fullName>
    </submittedName>
</protein>
<keyword evidence="1" id="KW-0472">Membrane</keyword>
<organism evidence="3 4">
    <name type="scientific">Chaetomidium leptoderma</name>
    <dbReference type="NCBI Taxonomy" id="669021"/>
    <lineage>
        <taxon>Eukaryota</taxon>
        <taxon>Fungi</taxon>
        <taxon>Dikarya</taxon>
        <taxon>Ascomycota</taxon>
        <taxon>Pezizomycotina</taxon>
        <taxon>Sordariomycetes</taxon>
        <taxon>Sordariomycetidae</taxon>
        <taxon>Sordariales</taxon>
        <taxon>Chaetomiaceae</taxon>
        <taxon>Chaetomidium</taxon>
    </lineage>
</organism>
<keyword evidence="4" id="KW-1185">Reference proteome</keyword>
<evidence type="ECO:0000313" key="3">
    <source>
        <dbReference type="EMBL" id="KAK4151791.1"/>
    </source>
</evidence>
<feature type="signal peptide" evidence="2">
    <location>
        <begin position="1"/>
        <end position="23"/>
    </location>
</feature>
<accession>A0AAN6ZWW3</accession>